<organism evidence="2 4">
    <name type="scientific">Bacillus cereus VD154</name>
    <dbReference type="NCBI Taxonomy" id="1053238"/>
    <lineage>
        <taxon>Bacteria</taxon>
        <taxon>Bacillati</taxon>
        <taxon>Bacillota</taxon>
        <taxon>Bacilli</taxon>
        <taxon>Bacillales</taxon>
        <taxon>Bacillaceae</taxon>
        <taxon>Bacillus</taxon>
        <taxon>Bacillus cereus group</taxon>
    </lineage>
</organism>
<dbReference type="EMBL" id="AHFG01000105">
    <property type="protein sequence ID" value="EJR60476.1"/>
    <property type="molecule type" value="Genomic_DNA"/>
</dbReference>
<accession>A0A9W5NZ38</accession>
<dbReference type="EMBL" id="AHFG01000109">
    <property type="protein sequence ID" value="EJR59624.1"/>
    <property type="molecule type" value="Genomic_DNA"/>
</dbReference>
<dbReference type="Pfam" id="PF11694">
    <property type="entry name" value="DUF3290"/>
    <property type="match status" value="1"/>
</dbReference>
<keyword evidence="1" id="KW-0812">Transmembrane</keyword>
<protein>
    <submittedName>
        <fullName evidence="2">Uncharacterized protein</fullName>
    </submittedName>
</protein>
<reference evidence="2 4" key="1">
    <citation type="submission" date="2012-04" db="EMBL/GenBank/DDBJ databases">
        <title>The Genome Sequence of Bacillus cereus VD154.</title>
        <authorList>
            <consortium name="The Broad Institute Genome Sequencing Platform"/>
            <consortium name="The Broad Institute Genome Sequencing Center for Infectious Disease"/>
            <person name="Feldgarden M."/>
            <person name="Van der Auwera G.A."/>
            <person name="Mahillon J."/>
            <person name="Duprez V."/>
            <person name="Timmery S."/>
            <person name="Mattelet C."/>
            <person name="Dierick K."/>
            <person name="Sun M."/>
            <person name="Yu Z."/>
            <person name="Zhu L."/>
            <person name="Hu X."/>
            <person name="Shank E.B."/>
            <person name="Swiecicka I."/>
            <person name="Hansen B.M."/>
            <person name="Andrup L."/>
            <person name="Young S.K."/>
            <person name="Zeng Q."/>
            <person name="Gargeya S."/>
            <person name="Fitzgerald M."/>
            <person name="Haas B."/>
            <person name="Abouelleil A."/>
            <person name="Alvarado L."/>
            <person name="Arachchi H.M."/>
            <person name="Berlin A."/>
            <person name="Chapman S.B."/>
            <person name="Goldberg J."/>
            <person name="Griggs A."/>
            <person name="Gujja S."/>
            <person name="Hansen M."/>
            <person name="Howarth C."/>
            <person name="Imamovic A."/>
            <person name="Larimer J."/>
            <person name="McCowen C."/>
            <person name="Montmayeur A."/>
            <person name="Murphy C."/>
            <person name="Neiman D."/>
            <person name="Pearson M."/>
            <person name="Priest M."/>
            <person name="Roberts A."/>
            <person name="Saif S."/>
            <person name="Shea T."/>
            <person name="Sisk P."/>
            <person name="Sykes S."/>
            <person name="Wortman J."/>
            <person name="Nusbaum C."/>
            <person name="Birren B."/>
        </authorList>
    </citation>
    <scope>NUCLEOTIDE SEQUENCE [LARGE SCALE GENOMIC DNA]</scope>
    <source>
        <strain evidence="2 4">VD154</strain>
    </source>
</reference>
<proteinExistence type="predicted"/>
<keyword evidence="1" id="KW-1133">Transmembrane helix</keyword>
<feature type="transmembrane region" description="Helical" evidence="1">
    <location>
        <begin position="113"/>
        <end position="130"/>
    </location>
</feature>
<dbReference type="Proteomes" id="UP000006967">
    <property type="component" value="Unassembled WGS sequence"/>
</dbReference>
<dbReference type="AlphaFoldDB" id="A0A9W5NZ38"/>
<dbReference type="InterPro" id="IPR021707">
    <property type="entry name" value="DUF3290"/>
</dbReference>
<name>A0A9W5NZ38_BACCE</name>
<keyword evidence="1" id="KW-0472">Membrane</keyword>
<evidence type="ECO:0000313" key="4">
    <source>
        <dbReference type="Proteomes" id="UP000006967"/>
    </source>
</evidence>
<feature type="transmembrane region" description="Helical" evidence="1">
    <location>
        <begin position="80"/>
        <end position="101"/>
    </location>
</feature>
<evidence type="ECO:0000256" key="1">
    <source>
        <dbReference type="SAM" id="Phobius"/>
    </source>
</evidence>
<evidence type="ECO:0000313" key="2">
    <source>
        <dbReference type="EMBL" id="EJR59624.1"/>
    </source>
</evidence>
<gene>
    <name evidence="3" type="ORF">IK5_06192</name>
    <name evidence="2" type="ORF">IK5_06261</name>
</gene>
<sequence>MRLNGYYYRDIQSTRGIDIDSNEPLYFPCKRKREKTKQLLGEWRKNSHFIVLITNERKRYIMNFYGITYLKNLQHSDYSLQYVGVFTMLFLLFFLCSIYAYTRMQTKYRDISILVLLVLIFSIGIQYSSYQKEKHRRSPQLLHFIYQFAKHQKLNTEEIFVNSTKLVDGLIIKTSNEFYCVYFNPDKSAYKIEKVFVRNIEEIRYK</sequence>
<evidence type="ECO:0000313" key="3">
    <source>
        <dbReference type="EMBL" id="EJR60476.1"/>
    </source>
</evidence>
<comment type="caution">
    <text evidence="2">The sequence shown here is derived from an EMBL/GenBank/DDBJ whole genome shotgun (WGS) entry which is preliminary data.</text>
</comment>